<dbReference type="KEGG" id="slim:SCL_0818"/>
<feature type="signal peptide" evidence="1">
    <location>
        <begin position="1"/>
        <end position="20"/>
    </location>
</feature>
<keyword evidence="4" id="KW-1185">Reference proteome</keyword>
<evidence type="ECO:0000256" key="1">
    <source>
        <dbReference type="SAM" id="SignalP"/>
    </source>
</evidence>
<dbReference type="RefSeq" id="WP_096360027.1">
    <property type="nucleotide sequence ID" value="NZ_AP014879.1"/>
</dbReference>
<feature type="chain" id="PRO_5008572332" evidence="1">
    <location>
        <begin position="21"/>
        <end position="185"/>
    </location>
</feature>
<evidence type="ECO:0000259" key="2">
    <source>
        <dbReference type="Pfam" id="PF11845"/>
    </source>
</evidence>
<dbReference type="OrthoDB" id="9797588at2"/>
<dbReference type="Pfam" id="PF11845">
    <property type="entry name" value="Tll0287-like"/>
    <property type="match status" value="1"/>
</dbReference>
<dbReference type="Proteomes" id="UP000243180">
    <property type="component" value="Chromosome"/>
</dbReference>
<name>A0A1B4XEB8_9GAMM</name>
<dbReference type="InParanoid" id="A0A1B4XEB8"/>
<keyword evidence="1" id="KW-0732">Signal</keyword>
<proteinExistence type="predicted"/>
<gene>
    <name evidence="3" type="ORF">SCL_0818</name>
</gene>
<dbReference type="AlphaFoldDB" id="A0A1B4XEB8"/>
<dbReference type="InterPro" id="IPR021796">
    <property type="entry name" value="Tll0287-like_dom"/>
</dbReference>
<accession>A0A1B4XEB8</accession>
<dbReference type="EMBL" id="AP014879">
    <property type="protein sequence ID" value="BAV33138.1"/>
    <property type="molecule type" value="Genomic_DNA"/>
</dbReference>
<protein>
    <submittedName>
        <fullName evidence="3">Glutamate synthase</fullName>
    </submittedName>
</protein>
<reference evidence="3 4" key="1">
    <citation type="submission" date="2015-05" db="EMBL/GenBank/DDBJ databases">
        <title>Complete genome sequence of a sulfur-oxidizing gammaproteobacterium strain HA5.</title>
        <authorList>
            <person name="Miura A."/>
            <person name="Kojima H."/>
            <person name="Fukui M."/>
        </authorList>
    </citation>
    <scope>NUCLEOTIDE SEQUENCE [LARGE SCALE GENOMIC DNA]</scope>
    <source>
        <strain evidence="3 4">HA5</strain>
    </source>
</reference>
<organism evidence="3 4">
    <name type="scientific">Sulfuricaulis limicola</name>
    <dbReference type="NCBI Taxonomy" id="1620215"/>
    <lineage>
        <taxon>Bacteria</taxon>
        <taxon>Pseudomonadati</taxon>
        <taxon>Pseudomonadota</taxon>
        <taxon>Gammaproteobacteria</taxon>
        <taxon>Acidiferrobacterales</taxon>
        <taxon>Acidiferrobacteraceae</taxon>
        <taxon>Sulfuricaulis</taxon>
    </lineage>
</organism>
<evidence type="ECO:0000313" key="3">
    <source>
        <dbReference type="EMBL" id="BAV33138.1"/>
    </source>
</evidence>
<feature type="domain" description="Tll0287-like" evidence="2">
    <location>
        <begin position="24"/>
        <end position="183"/>
    </location>
</feature>
<evidence type="ECO:0000313" key="4">
    <source>
        <dbReference type="Proteomes" id="UP000243180"/>
    </source>
</evidence>
<sequence>MKNLYVCILTGALLSASAWADDNAARVEASRNAVKELQGALVTELRAAMKAGGPVNAIEVCHKRAAEIAAGISAKHGWKVGRTSLKYRNPGNAPDAWEKQVLQDFEKRKAAGEDAAKLEHHEIVGKEFRYMKALPVPADMPCLKCHGEQLDPAVQARLKELYPGDKATGYKTGDLRGAVTIRQSL</sequence>